<evidence type="ECO:0000313" key="4">
    <source>
        <dbReference type="Proteomes" id="UP000262699"/>
    </source>
</evidence>
<dbReference type="EMBL" id="DOYJ01000303">
    <property type="protein sequence ID" value="HCB76665.1"/>
    <property type="molecule type" value="Genomic_DNA"/>
</dbReference>
<dbReference type="SUPFAM" id="SSF158634">
    <property type="entry name" value="RPA2825-like"/>
    <property type="match status" value="1"/>
</dbReference>
<organism evidence="3 4">
    <name type="scientific">Sphingomonas bacterium</name>
    <dbReference type="NCBI Taxonomy" id="1895847"/>
    <lineage>
        <taxon>Bacteria</taxon>
        <taxon>Pseudomonadati</taxon>
        <taxon>Pseudomonadota</taxon>
        <taxon>Alphaproteobacteria</taxon>
        <taxon>Sphingomonadales</taxon>
        <taxon>Sphingomonadaceae</taxon>
        <taxon>Sphingomonas</taxon>
    </lineage>
</organism>
<evidence type="ECO:0000259" key="2">
    <source>
        <dbReference type="Pfam" id="PF12200"/>
    </source>
</evidence>
<dbReference type="InterPro" id="IPR022016">
    <property type="entry name" value="DUF3597"/>
</dbReference>
<feature type="region of interest" description="Disordered" evidence="1">
    <location>
        <begin position="14"/>
        <end position="74"/>
    </location>
</feature>
<evidence type="ECO:0000313" key="3">
    <source>
        <dbReference type="EMBL" id="HCB76665.1"/>
    </source>
</evidence>
<comment type="caution">
    <text evidence="3">The sequence shown here is derived from an EMBL/GenBank/DDBJ whole genome shotgun (WGS) entry which is preliminary data.</text>
</comment>
<accession>A0A3D0WD42</accession>
<dbReference type="Pfam" id="PF12200">
    <property type="entry name" value="DUF3597"/>
    <property type="match status" value="1"/>
</dbReference>
<sequence length="155" mass="15774">MSILGKIKSAIFGSGGPLSDNYLGHSNNKPAAPTPAPAAPQAAPRPAPIQPTAAPAAPAPASAQPAAPTPVDPEAAIAKIAQAKGNPDLNWKTSIVDLMKLLDLDSSLANRKELATELGYQGATDGSAEMNIWLHQAVMRELGKSGGAVPANLKD</sequence>
<gene>
    <name evidence="3" type="ORF">DEP91_10930</name>
</gene>
<feature type="compositionally biased region" description="Pro residues" evidence="1">
    <location>
        <begin position="32"/>
        <end position="49"/>
    </location>
</feature>
<feature type="compositionally biased region" description="Low complexity" evidence="1">
    <location>
        <begin position="50"/>
        <end position="66"/>
    </location>
</feature>
<feature type="domain" description="DUF3597" evidence="2">
    <location>
        <begin position="3"/>
        <end position="150"/>
    </location>
</feature>
<proteinExistence type="predicted"/>
<name>A0A3D0WD42_9SPHN</name>
<protein>
    <recommendedName>
        <fullName evidence="2">DUF3597 domain-containing protein</fullName>
    </recommendedName>
</protein>
<dbReference type="Proteomes" id="UP000262699">
    <property type="component" value="Unassembled WGS sequence"/>
</dbReference>
<evidence type="ECO:0000256" key="1">
    <source>
        <dbReference type="SAM" id="MobiDB-lite"/>
    </source>
</evidence>
<reference evidence="3 4" key="1">
    <citation type="journal article" date="2018" name="Nat. Biotechnol.">
        <title>A standardized bacterial taxonomy based on genome phylogeny substantially revises the tree of life.</title>
        <authorList>
            <person name="Parks D.H."/>
            <person name="Chuvochina M."/>
            <person name="Waite D.W."/>
            <person name="Rinke C."/>
            <person name="Skarshewski A."/>
            <person name="Chaumeil P.A."/>
            <person name="Hugenholtz P."/>
        </authorList>
    </citation>
    <scope>NUCLEOTIDE SEQUENCE [LARGE SCALE GENOMIC DNA]</scope>
    <source>
        <strain evidence="3">UBA9015</strain>
    </source>
</reference>
<dbReference type="AlphaFoldDB" id="A0A3D0WD42"/>